<feature type="transmembrane region" description="Helical" evidence="1">
    <location>
        <begin position="6"/>
        <end position="25"/>
    </location>
</feature>
<feature type="transmembrane region" description="Helical" evidence="1">
    <location>
        <begin position="67"/>
        <end position="88"/>
    </location>
</feature>
<dbReference type="KEGG" id="syc:syc2057_d"/>
<keyword evidence="1" id="KW-0812">Transmembrane</keyword>
<keyword evidence="1" id="KW-1133">Transmembrane helix</keyword>
<name>A0A0H3K502_SYNP6</name>
<dbReference type="EMBL" id="AP008231">
    <property type="protein sequence ID" value="BAD80247.1"/>
    <property type="molecule type" value="Genomic_DNA"/>
</dbReference>
<feature type="transmembrane region" description="Helical" evidence="1">
    <location>
        <begin position="100"/>
        <end position="120"/>
    </location>
</feature>
<feature type="transmembrane region" description="Helical" evidence="1">
    <location>
        <begin position="145"/>
        <end position="161"/>
    </location>
</feature>
<dbReference type="GeneID" id="72430912"/>
<feature type="transmembrane region" description="Helical" evidence="1">
    <location>
        <begin position="168"/>
        <end position="185"/>
    </location>
</feature>
<evidence type="ECO:0000313" key="3">
    <source>
        <dbReference type="Proteomes" id="UP000001175"/>
    </source>
</evidence>
<accession>A0A0H3K502</accession>
<protein>
    <submittedName>
        <fullName evidence="2">Uncharacterized protein</fullName>
    </submittedName>
</protein>
<dbReference type="AlphaFoldDB" id="A0A0H3K502"/>
<keyword evidence="1" id="KW-0472">Membrane</keyword>
<dbReference type="Proteomes" id="UP000001175">
    <property type="component" value="Chromosome"/>
</dbReference>
<evidence type="ECO:0000256" key="1">
    <source>
        <dbReference type="SAM" id="Phobius"/>
    </source>
</evidence>
<sequence length="214" mass="23372">MATVVFIGYSFLHSLLLFGALLLSWRSPGWDTAILAFVAIGLVYDNAIVAAGRWIGEGDRLAGLARWRYLLHIFGSPLLIVAGWQVALRAGFAWAETSTALWLAIALTASLIGVDLWTRYRGLELAPVNFGGTLRYKDVRFNPEIPVILTTLILLGLGVLFDRQRQWPWLEAGAIAMLVTGAIPIRLVGVLASNGGEVLFCASLLLSVWHFSHG</sequence>
<gene>
    <name evidence="2" type="ordered locus">syc2057_d</name>
</gene>
<dbReference type="eggNOG" id="COG1073">
    <property type="taxonomic scope" value="Bacteria"/>
</dbReference>
<proteinExistence type="predicted"/>
<evidence type="ECO:0000313" key="2">
    <source>
        <dbReference type="EMBL" id="BAD80247.1"/>
    </source>
</evidence>
<organism evidence="2 3">
    <name type="scientific">Synechococcus sp. (strain ATCC 27144 / PCC 6301 / SAUG 1402/1)</name>
    <name type="common">Anacystis nidulans</name>
    <dbReference type="NCBI Taxonomy" id="269084"/>
    <lineage>
        <taxon>Bacteria</taxon>
        <taxon>Bacillati</taxon>
        <taxon>Cyanobacteriota</taxon>
        <taxon>Cyanophyceae</taxon>
        <taxon>Synechococcales</taxon>
        <taxon>Synechococcaceae</taxon>
        <taxon>Synechococcus</taxon>
    </lineage>
</organism>
<reference evidence="2 3" key="1">
    <citation type="journal article" date="2007" name="Photosyn. Res.">
        <title>Complete nucleotide sequence of the freshwater unicellular cyanobacterium Synechococcus elongatus PCC 6301 chromosome: gene content and organization.</title>
        <authorList>
            <person name="Sugita C."/>
            <person name="Ogata K."/>
            <person name="Shikata M."/>
            <person name="Jikuya H."/>
            <person name="Takano J."/>
            <person name="Furumichi M."/>
            <person name="Kanehisa M."/>
            <person name="Omata T."/>
            <person name="Sugiura M."/>
            <person name="Sugita M."/>
        </authorList>
    </citation>
    <scope>NUCLEOTIDE SEQUENCE [LARGE SCALE GENOMIC DNA]</scope>
    <source>
        <strain evidence="3">ATCC 27144 / PCC 6301 / SAUG 1402/1</strain>
    </source>
</reference>
<feature type="transmembrane region" description="Helical" evidence="1">
    <location>
        <begin position="32"/>
        <end position="55"/>
    </location>
</feature>
<dbReference type="RefSeq" id="WP_011244367.1">
    <property type="nucleotide sequence ID" value="NC_006576.1"/>
</dbReference>